<evidence type="ECO:0000313" key="2">
    <source>
        <dbReference type="Proteomes" id="UP000203826"/>
    </source>
</evidence>
<accession>A0A0N9R016</accession>
<reference evidence="1 2" key="1">
    <citation type="journal article" date="2015" name="Genome Announc.">
        <title>The 474-Kilobase-Pair Complete Genome Sequence of CeV-01B, a Virus Infecting Haptolina (Chrysochromulina) ericina (Prymnesiophyceae).</title>
        <authorList>
            <person name="Gallot-Lavallee L."/>
            <person name="Pagarete A."/>
            <person name="Legendre M."/>
            <person name="Santini S."/>
            <person name="Sandaa R.A."/>
            <person name="Himmelbauer H."/>
            <person name="Ogata H."/>
            <person name="Bratbak G."/>
            <person name="Claverie J.M."/>
        </authorList>
    </citation>
    <scope>NUCLEOTIDE SEQUENCE [LARGE SCALE GENOMIC DNA]</scope>
    <source>
        <strain evidence="1">CeV-01B</strain>
    </source>
</reference>
<proteinExistence type="predicted"/>
<sequence>MAFSRDDNAKIGCNLNAYNNQLGYMLNVPGNGVHPDFFVDPQIRLQKFGANLSANVVDINSKLLGIDRQLDRDHYVPNTRDPYFNPVYKRFVYPIVDYAITDQPRTINPAWELRGLERTNWDYPLINHQAHTERTFANNINSRQQEKDEFRSRCSM</sequence>
<name>A0A0N9R016_9VIRU</name>
<dbReference type="Proteomes" id="UP000203826">
    <property type="component" value="Segment"/>
</dbReference>
<dbReference type="EMBL" id="KT820662">
    <property type="protein sequence ID" value="ALH23022.1"/>
    <property type="molecule type" value="Genomic_DNA"/>
</dbReference>
<dbReference type="KEGG" id="vg:26048983"/>
<organism evidence="1 2">
    <name type="scientific">Chrysochromulina ericina virus CeV-01B</name>
    <dbReference type="NCBI Taxonomy" id="3070830"/>
    <lineage>
        <taxon>Viruses</taxon>
        <taxon>Varidnaviria</taxon>
        <taxon>Bamfordvirae</taxon>
        <taxon>Nucleocytoviricota</taxon>
        <taxon>Megaviricetes</taxon>
        <taxon>Imitervirales</taxon>
        <taxon>Mesomimiviridae</taxon>
        <taxon>Tethysvirus</taxon>
        <taxon>Tethysvirus raunefjordenense</taxon>
    </lineage>
</organism>
<gene>
    <name evidence="1" type="ORF">ceV_116</name>
</gene>
<keyword evidence="2" id="KW-1185">Reference proteome</keyword>
<evidence type="ECO:0000313" key="1">
    <source>
        <dbReference type="EMBL" id="ALH23022.1"/>
    </source>
</evidence>
<protein>
    <submittedName>
        <fullName evidence="1">Uncharacterized protein</fullName>
    </submittedName>
</protein>
<dbReference type="OrthoDB" id="27024at10239"/>